<comment type="similarity">
    <text evidence="2">Belongs to the MscS (TC 1.A.23) family.</text>
</comment>
<dbReference type="Gene3D" id="1.10.287.1260">
    <property type="match status" value="1"/>
</dbReference>
<dbReference type="Pfam" id="PF00924">
    <property type="entry name" value="MS_channel_2nd"/>
    <property type="match status" value="1"/>
</dbReference>
<dbReference type="PANTHER" id="PTHR30347:SF1">
    <property type="entry name" value="MECHANOSENSITIVE CHANNEL MSCK"/>
    <property type="match status" value="1"/>
</dbReference>
<protein>
    <submittedName>
        <fullName evidence="11">MscS Mechanosensitive ion channel</fullName>
    </submittedName>
</protein>
<dbReference type="InterPro" id="IPR010920">
    <property type="entry name" value="LSM_dom_sf"/>
</dbReference>
<feature type="transmembrane region" description="Helical" evidence="7">
    <location>
        <begin position="84"/>
        <end position="108"/>
    </location>
</feature>
<keyword evidence="3" id="KW-1003">Cell membrane</keyword>
<dbReference type="KEGG" id="pvi:Cvib_0174"/>
<evidence type="ECO:0000256" key="4">
    <source>
        <dbReference type="ARBA" id="ARBA00022692"/>
    </source>
</evidence>
<dbReference type="SUPFAM" id="SSF82861">
    <property type="entry name" value="Mechanosensitive channel protein MscS (YggB), transmembrane region"/>
    <property type="match status" value="1"/>
</dbReference>
<name>A4SCI8_CHLPM</name>
<gene>
    <name evidence="11" type="ordered locus">Cvib_0174</name>
</gene>
<dbReference type="Gene3D" id="3.30.70.100">
    <property type="match status" value="1"/>
</dbReference>
<dbReference type="InterPro" id="IPR049278">
    <property type="entry name" value="MS_channel_C"/>
</dbReference>
<keyword evidence="4 7" id="KW-0812">Transmembrane</keyword>
<accession>A4SCI8</accession>
<dbReference type="STRING" id="290318.Cvib_0174"/>
<evidence type="ECO:0000259" key="9">
    <source>
        <dbReference type="Pfam" id="PF21082"/>
    </source>
</evidence>
<dbReference type="Pfam" id="PF21082">
    <property type="entry name" value="MS_channel_3rd"/>
    <property type="match status" value="1"/>
</dbReference>
<dbReference type="InterPro" id="IPR011014">
    <property type="entry name" value="MscS_channel_TM-2"/>
</dbReference>
<sequence length="351" mass="38974">MQPVQTVNCLSIMPGMLSLPDAFLHAHRFISRPLLTIGQSQISFYTILPIVLAVSILYVAARLLKRFIVNRLLLDTVKDEGTRLALGTITQYLVVFFGFFVVLQSAGIDLSALTVLSGTIGIGIGFGLQNIANNFFSGVIILLERPVKVGDRIQVGEINGDVVRIAIRSTTILTNDNINIIIPNSEFVSNQVINWSHNDRNLRVTVPVGVSYSSDPEEVKSVLLQVADDHPDILQTPRPDVIFSDFGSSSLDFELRVWTKTRIQTPKILRSEMNFRIFEAFKKRGIEIPFPQTDLHFRSSDVPFWEKKDESGGKGWEKSQLFSIAQHCGKLLRAAFFNAVSAASCAILPDG</sequence>
<dbReference type="GO" id="GO:0005886">
    <property type="term" value="C:plasma membrane"/>
    <property type="evidence" value="ECO:0007669"/>
    <property type="project" value="UniProtKB-SubCell"/>
</dbReference>
<evidence type="ECO:0000256" key="3">
    <source>
        <dbReference type="ARBA" id="ARBA00022475"/>
    </source>
</evidence>
<feature type="domain" description="Mechanosensitive ion channel MscS C-terminal" evidence="9">
    <location>
        <begin position="204"/>
        <end position="288"/>
    </location>
</feature>
<feature type="transmembrane region" description="Helical" evidence="7">
    <location>
        <begin position="42"/>
        <end position="64"/>
    </location>
</feature>
<evidence type="ECO:0000259" key="8">
    <source>
        <dbReference type="Pfam" id="PF00924"/>
    </source>
</evidence>
<dbReference type="AlphaFoldDB" id="A4SCI8"/>
<proteinExistence type="inferred from homology"/>
<dbReference type="SUPFAM" id="SSF50182">
    <property type="entry name" value="Sm-like ribonucleoproteins"/>
    <property type="match status" value="1"/>
</dbReference>
<feature type="domain" description="Mechanosensitive ion channel transmembrane helices 2/3" evidence="10">
    <location>
        <begin position="88"/>
        <end position="129"/>
    </location>
</feature>
<organism evidence="11">
    <name type="scientific">Chlorobium phaeovibrioides (strain DSM 265 / 1930)</name>
    <name type="common">Prosthecochloris vibrioformis (strain DSM 265)</name>
    <dbReference type="NCBI Taxonomy" id="290318"/>
    <lineage>
        <taxon>Bacteria</taxon>
        <taxon>Pseudomonadati</taxon>
        <taxon>Chlorobiota</taxon>
        <taxon>Chlorobiia</taxon>
        <taxon>Chlorobiales</taxon>
        <taxon>Chlorobiaceae</taxon>
        <taxon>Chlorobium/Pelodictyon group</taxon>
        <taxon>Chlorobium</taxon>
    </lineage>
</organism>
<keyword evidence="5 7" id="KW-1133">Transmembrane helix</keyword>
<dbReference type="PANTHER" id="PTHR30347">
    <property type="entry name" value="POTASSIUM CHANNEL RELATED"/>
    <property type="match status" value="1"/>
</dbReference>
<dbReference type="HOGENOM" id="CLU_037945_4_2_10"/>
<dbReference type="Pfam" id="PF21088">
    <property type="entry name" value="MS_channel_1st"/>
    <property type="match status" value="1"/>
</dbReference>
<reference evidence="11" key="1">
    <citation type="submission" date="2007-03" db="EMBL/GenBank/DDBJ databases">
        <title>Complete sequence of Prosthecochloris vibrioformis DSM 265.</title>
        <authorList>
            <consortium name="US DOE Joint Genome Institute"/>
            <person name="Copeland A."/>
            <person name="Lucas S."/>
            <person name="Lapidus A."/>
            <person name="Barry K."/>
            <person name="Detter J.C."/>
            <person name="Glavina del Rio T."/>
            <person name="Hammon N."/>
            <person name="Israni S."/>
            <person name="Pitluck S."/>
            <person name="Schmutz J."/>
            <person name="Larimer F."/>
            <person name="Land M."/>
            <person name="Hauser L."/>
            <person name="Mikhailova N."/>
            <person name="Li T."/>
            <person name="Overmann J."/>
            <person name="Schuster S.C."/>
            <person name="Bryant D.A."/>
            <person name="Richardson P."/>
        </authorList>
    </citation>
    <scope>NUCLEOTIDE SEQUENCE [LARGE SCALE GENOMIC DNA]</scope>
    <source>
        <strain evidence="11">DSM 265</strain>
    </source>
</reference>
<comment type="subcellular location">
    <subcellularLocation>
        <location evidence="1">Cell membrane</location>
        <topology evidence="1">Multi-pass membrane protein</topology>
    </subcellularLocation>
</comment>
<dbReference type="InterPro" id="IPR052702">
    <property type="entry name" value="MscS-like_channel"/>
</dbReference>
<dbReference type="Gene3D" id="2.30.30.60">
    <property type="match status" value="1"/>
</dbReference>
<dbReference type="eggNOG" id="COG3264">
    <property type="taxonomic scope" value="Bacteria"/>
</dbReference>
<dbReference type="InterPro" id="IPR049142">
    <property type="entry name" value="MS_channel_1st"/>
</dbReference>
<evidence type="ECO:0000313" key="11">
    <source>
        <dbReference type="EMBL" id="ABP36197.1"/>
    </source>
</evidence>
<evidence type="ECO:0000256" key="2">
    <source>
        <dbReference type="ARBA" id="ARBA00008017"/>
    </source>
</evidence>
<evidence type="ECO:0000256" key="5">
    <source>
        <dbReference type="ARBA" id="ARBA00022989"/>
    </source>
</evidence>
<dbReference type="InterPro" id="IPR006685">
    <property type="entry name" value="MscS_channel_2nd"/>
</dbReference>
<dbReference type="EMBL" id="CP000607">
    <property type="protein sequence ID" value="ABP36197.1"/>
    <property type="molecule type" value="Genomic_DNA"/>
</dbReference>
<evidence type="ECO:0000259" key="10">
    <source>
        <dbReference type="Pfam" id="PF21088"/>
    </source>
</evidence>
<dbReference type="InterPro" id="IPR023408">
    <property type="entry name" value="MscS_beta-dom_sf"/>
</dbReference>
<evidence type="ECO:0000256" key="7">
    <source>
        <dbReference type="SAM" id="Phobius"/>
    </source>
</evidence>
<feature type="transmembrane region" description="Helical" evidence="7">
    <location>
        <begin position="120"/>
        <end position="143"/>
    </location>
</feature>
<evidence type="ECO:0000256" key="6">
    <source>
        <dbReference type="ARBA" id="ARBA00023136"/>
    </source>
</evidence>
<evidence type="ECO:0000256" key="1">
    <source>
        <dbReference type="ARBA" id="ARBA00004651"/>
    </source>
</evidence>
<feature type="domain" description="Mechanosensitive ion channel MscS" evidence="8">
    <location>
        <begin position="130"/>
        <end position="197"/>
    </location>
</feature>
<dbReference type="SUPFAM" id="SSF82689">
    <property type="entry name" value="Mechanosensitive channel protein MscS (YggB), C-terminal domain"/>
    <property type="match status" value="1"/>
</dbReference>
<dbReference type="GO" id="GO:0008381">
    <property type="term" value="F:mechanosensitive monoatomic ion channel activity"/>
    <property type="evidence" value="ECO:0007669"/>
    <property type="project" value="UniProtKB-ARBA"/>
</dbReference>
<keyword evidence="6 7" id="KW-0472">Membrane</keyword>
<dbReference type="InterPro" id="IPR011066">
    <property type="entry name" value="MscS_channel_C_sf"/>
</dbReference>